<reference evidence="3" key="1">
    <citation type="submission" date="2018-06" db="EMBL/GenBank/DDBJ databases">
        <authorList>
            <person name="Zhirakovskaya E."/>
        </authorList>
    </citation>
    <scope>NUCLEOTIDE SEQUENCE</scope>
</reference>
<dbReference type="PANTHER" id="PTHR42783:SF3">
    <property type="entry name" value="GLUTAMATE SYNTHASE [NADPH] SMALL CHAIN-RELATED"/>
    <property type="match status" value="1"/>
</dbReference>
<keyword evidence="3" id="KW-0560">Oxidoreductase</keyword>
<feature type="domain" description="FAD/NAD(P)-binding" evidence="1">
    <location>
        <begin position="144"/>
        <end position="432"/>
    </location>
</feature>
<evidence type="ECO:0000259" key="2">
    <source>
        <dbReference type="Pfam" id="PF14691"/>
    </source>
</evidence>
<sequence length="449" mass="47664">MKPQAGTIKNIKETALKKTADVFDDLHKPLNDMTALKAAAQCLYCYDAPCIQACPTSIDIPSFIRQISSGNISGAAKTILDENIMGGSCARACPTEILCERDCVLNEAGSTPVEIGLLQRFAVDYLLAADGPHPFSRAEPSGRHIAVIGAGPAGLSFAHRTAMLGHRVSIFEAKSKPGGLNEYGLAAYKMVDDFAAREVDFLLGIGGIDIQYGIVLGGGITLDDLRDKYDAIFIGAGLGATNDLGLDGEDKTGVCDAIDFIENLRQSDDLSNLEPGRDIIVLGGGNTAIDAAVQAKKLGGRNVALVYRRGEDQMGATAFELDLARKTGVMVHFWSKPVSIEGKDTVSAMTFEHTVLKNGRLVETGEHYQLTCDMVMKAIGQKLKSGDFNGLAIDGGKITVSEDYQTSIKGIFAGGDCINSGEDLTVQAVQDGKQAAIAVDAWLRAKQGK</sequence>
<organism evidence="3">
    <name type="scientific">hydrothermal vent metagenome</name>
    <dbReference type="NCBI Taxonomy" id="652676"/>
    <lineage>
        <taxon>unclassified sequences</taxon>
        <taxon>metagenomes</taxon>
        <taxon>ecological metagenomes</taxon>
    </lineage>
</organism>
<feature type="domain" description="Dihydroprymidine dehydrogenase" evidence="2">
    <location>
        <begin position="22"/>
        <end position="127"/>
    </location>
</feature>
<protein>
    <submittedName>
        <fullName evidence="3">NAD-dependent dihydropyrimidine dehydrogenase subunit PreT</fullName>
        <ecNumber evidence="3">1.3.1.1</ecNumber>
    </submittedName>
</protein>
<dbReference type="EMBL" id="UOEJ01000205">
    <property type="protein sequence ID" value="VAW05139.1"/>
    <property type="molecule type" value="Genomic_DNA"/>
</dbReference>
<dbReference type="AlphaFoldDB" id="A0A3B0SY29"/>
<dbReference type="Gene3D" id="3.50.50.60">
    <property type="entry name" value="FAD/NAD(P)-binding domain"/>
    <property type="match status" value="2"/>
</dbReference>
<dbReference type="EC" id="1.3.1.1" evidence="3"/>
<dbReference type="GO" id="GO:0051536">
    <property type="term" value="F:iron-sulfur cluster binding"/>
    <property type="evidence" value="ECO:0007669"/>
    <property type="project" value="InterPro"/>
</dbReference>
<dbReference type="Pfam" id="PF14691">
    <property type="entry name" value="Fer4_20"/>
    <property type="match status" value="1"/>
</dbReference>
<dbReference type="InterPro" id="IPR023753">
    <property type="entry name" value="FAD/NAD-binding_dom"/>
</dbReference>
<dbReference type="InterPro" id="IPR036188">
    <property type="entry name" value="FAD/NAD-bd_sf"/>
</dbReference>
<dbReference type="InterPro" id="IPR009051">
    <property type="entry name" value="Helical_ferredxn"/>
</dbReference>
<proteinExistence type="predicted"/>
<dbReference type="Gene3D" id="1.10.1060.10">
    <property type="entry name" value="Alpha-helical ferredoxin"/>
    <property type="match status" value="1"/>
</dbReference>
<dbReference type="PRINTS" id="PR00368">
    <property type="entry name" value="FADPNR"/>
</dbReference>
<dbReference type="GO" id="GO:0004159">
    <property type="term" value="F:dihydropyrimidine dehydrogenase (NAD+) activity"/>
    <property type="evidence" value="ECO:0007669"/>
    <property type="project" value="UniProtKB-EC"/>
</dbReference>
<dbReference type="PRINTS" id="PR00469">
    <property type="entry name" value="PNDRDTASEII"/>
</dbReference>
<dbReference type="SUPFAM" id="SSF46548">
    <property type="entry name" value="alpha-helical ferredoxin"/>
    <property type="match status" value="1"/>
</dbReference>
<name>A0A3B0SY29_9ZZZZ</name>
<dbReference type="InterPro" id="IPR028261">
    <property type="entry name" value="DPD_II"/>
</dbReference>
<dbReference type="SUPFAM" id="SSF51971">
    <property type="entry name" value="Nucleotide-binding domain"/>
    <property type="match status" value="1"/>
</dbReference>
<dbReference type="PANTHER" id="PTHR42783">
    <property type="entry name" value="GLUTAMATE SYNTHASE [NADPH] SMALL CHAIN"/>
    <property type="match status" value="1"/>
</dbReference>
<evidence type="ECO:0000313" key="3">
    <source>
        <dbReference type="EMBL" id="VAW05139.1"/>
    </source>
</evidence>
<evidence type="ECO:0000259" key="1">
    <source>
        <dbReference type="Pfam" id="PF07992"/>
    </source>
</evidence>
<accession>A0A3B0SY29</accession>
<gene>
    <name evidence="3" type="ORF">MNBD_ALPHA01-254</name>
</gene>
<dbReference type="Pfam" id="PF07992">
    <property type="entry name" value="Pyr_redox_2"/>
    <property type="match status" value="1"/>
</dbReference>